<dbReference type="EMBL" id="VTPC01091087">
    <property type="protein sequence ID" value="KAF2879735.1"/>
    <property type="molecule type" value="Genomic_DNA"/>
</dbReference>
<dbReference type="Pfam" id="PF17064">
    <property type="entry name" value="QVR"/>
    <property type="match status" value="1"/>
</dbReference>
<accession>A0A8K0FVX6</accession>
<name>A0A8K0FVX6_IGNLU</name>
<evidence type="ECO:0000256" key="8">
    <source>
        <dbReference type="ARBA" id="ARBA00023288"/>
    </source>
</evidence>
<keyword evidence="11" id="KW-1185">Reference proteome</keyword>
<gene>
    <name evidence="10" type="ORF">ILUMI_26439</name>
</gene>
<feature type="transmembrane region" description="Helical" evidence="9">
    <location>
        <begin position="6"/>
        <end position="24"/>
    </location>
</feature>
<feature type="transmembrane region" description="Helical" evidence="9">
    <location>
        <begin position="141"/>
        <end position="160"/>
    </location>
</feature>
<dbReference type="PANTHER" id="PTHR33562">
    <property type="entry name" value="ATILLA, ISOFORM B-RELATED-RELATED"/>
    <property type="match status" value="1"/>
</dbReference>
<keyword evidence="6 9" id="KW-0472">Membrane</keyword>
<keyword evidence="2" id="KW-0336">GPI-anchor</keyword>
<sequence>MMKLNYVATLLMILIKCIMSVYGIKCYQCRSDMDQRCDILQSEEYLLDCSPKSSKRQLSHMKVPLEQNRRGYYVSSPFCRKITQALYFTREYVYTTIRECAYTHENVEDCYKSPWKDSKVVSCDCAMDGCNQGYSKHKRRFNLILFLFPFLSLMWWKFFLRNNQTLLLTWF</sequence>
<protein>
    <recommendedName>
        <fullName evidence="12">Protein quiver</fullName>
    </recommendedName>
</protein>
<evidence type="ECO:0000256" key="4">
    <source>
        <dbReference type="ARBA" id="ARBA00022729"/>
    </source>
</evidence>
<evidence type="ECO:0000256" key="9">
    <source>
        <dbReference type="SAM" id="Phobius"/>
    </source>
</evidence>
<dbReference type="PANTHER" id="PTHR33562:SF2">
    <property type="entry name" value="PROTEIN QUIVER"/>
    <property type="match status" value="1"/>
</dbReference>
<dbReference type="InterPro" id="IPR050975">
    <property type="entry name" value="Sleep_regulator"/>
</dbReference>
<dbReference type="InterPro" id="IPR031424">
    <property type="entry name" value="QVR-like"/>
</dbReference>
<evidence type="ECO:0000256" key="2">
    <source>
        <dbReference type="ARBA" id="ARBA00022622"/>
    </source>
</evidence>
<dbReference type="AlphaFoldDB" id="A0A8K0FVX6"/>
<keyword evidence="8" id="KW-0449">Lipoprotein</keyword>
<keyword evidence="5 9" id="KW-1133">Transmembrane helix</keyword>
<evidence type="ECO:0000256" key="7">
    <source>
        <dbReference type="ARBA" id="ARBA00023180"/>
    </source>
</evidence>
<evidence type="ECO:0000313" key="10">
    <source>
        <dbReference type="EMBL" id="KAF2879735.1"/>
    </source>
</evidence>
<reference evidence="10" key="1">
    <citation type="submission" date="2019-08" db="EMBL/GenBank/DDBJ databases">
        <title>The genome of the North American firefly Photinus pyralis.</title>
        <authorList>
            <consortium name="Photinus pyralis genome working group"/>
            <person name="Fallon T.R."/>
            <person name="Sander Lower S.E."/>
            <person name="Weng J.-K."/>
        </authorList>
    </citation>
    <scope>NUCLEOTIDE SEQUENCE</scope>
    <source>
        <strain evidence="10">TRF0915ILg1</strain>
        <tissue evidence="10">Whole body</tissue>
    </source>
</reference>
<evidence type="ECO:0000313" key="11">
    <source>
        <dbReference type="Proteomes" id="UP000801492"/>
    </source>
</evidence>
<keyword evidence="4" id="KW-0732">Signal</keyword>
<evidence type="ECO:0000256" key="3">
    <source>
        <dbReference type="ARBA" id="ARBA00022692"/>
    </source>
</evidence>
<evidence type="ECO:0000256" key="5">
    <source>
        <dbReference type="ARBA" id="ARBA00022989"/>
    </source>
</evidence>
<comment type="subcellular location">
    <subcellularLocation>
        <location evidence="1">Membrane</location>
        <topology evidence="1">Lipid-anchor</topology>
        <topology evidence="1">GPI-anchor</topology>
    </subcellularLocation>
</comment>
<dbReference type="Proteomes" id="UP000801492">
    <property type="component" value="Unassembled WGS sequence"/>
</dbReference>
<dbReference type="GO" id="GO:0032222">
    <property type="term" value="P:regulation of synaptic transmission, cholinergic"/>
    <property type="evidence" value="ECO:0007669"/>
    <property type="project" value="InterPro"/>
</dbReference>
<evidence type="ECO:0000256" key="6">
    <source>
        <dbReference type="ARBA" id="ARBA00023136"/>
    </source>
</evidence>
<keyword evidence="7" id="KW-0325">Glycoprotein</keyword>
<evidence type="ECO:0000256" key="1">
    <source>
        <dbReference type="ARBA" id="ARBA00004589"/>
    </source>
</evidence>
<comment type="caution">
    <text evidence="10">The sequence shown here is derived from an EMBL/GenBank/DDBJ whole genome shotgun (WGS) entry which is preliminary data.</text>
</comment>
<dbReference type="GO" id="GO:0030431">
    <property type="term" value="P:sleep"/>
    <property type="evidence" value="ECO:0007669"/>
    <property type="project" value="InterPro"/>
</dbReference>
<keyword evidence="3 9" id="KW-0812">Transmembrane</keyword>
<evidence type="ECO:0008006" key="12">
    <source>
        <dbReference type="Google" id="ProtNLM"/>
    </source>
</evidence>
<organism evidence="10 11">
    <name type="scientific">Ignelater luminosus</name>
    <name type="common">Cucubano</name>
    <name type="synonym">Pyrophorus luminosus</name>
    <dbReference type="NCBI Taxonomy" id="2038154"/>
    <lineage>
        <taxon>Eukaryota</taxon>
        <taxon>Metazoa</taxon>
        <taxon>Ecdysozoa</taxon>
        <taxon>Arthropoda</taxon>
        <taxon>Hexapoda</taxon>
        <taxon>Insecta</taxon>
        <taxon>Pterygota</taxon>
        <taxon>Neoptera</taxon>
        <taxon>Endopterygota</taxon>
        <taxon>Coleoptera</taxon>
        <taxon>Polyphaga</taxon>
        <taxon>Elateriformia</taxon>
        <taxon>Elateroidea</taxon>
        <taxon>Elateridae</taxon>
        <taxon>Agrypninae</taxon>
        <taxon>Pyrophorini</taxon>
        <taxon>Ignelater</taxon>
    </lineage>
</organism>
<dbReference type="GO" id="GO:0098552">
    <property type="term" value="C:side of membrane"/>
    <property type="evidence" value="ECO:0007669"/>
    <property type="project" value="UniProtKB-KW"/>
</dbReference>
<proteinExistence type="predicted"/>
<dbReference type="OrthoDB" id="6420171at2759"/>